<gene>
    <name evidence="1" type="ordered locus">MTR_3g061660</name>
</gene>
<name>G7J269_MEDTR</name>
<accession>G7J269</accession>
<evidence type="ECO:0000313" key="3">
    <source>
        <dbReference type="Proteomes" id="UP000002051"/>
    </source>
</evidence>
<reference evidence="1 3" key="1">
    <citation type="journal article" date="2011" name="Nature">
        <title>The Medicago genome provides insight into the evolution of rhizobial symbioses.</title>
        <authorList>
            <person name="Young N.D."/>
            <person name="Debelle F."/>
            <person name="Oldroyd G.E."/>
            <person name="Geurts R."/>
            <person name="Cannon S.B."/>
            <person name="Udvardi M.K."/>
            <person name="Benedito V.A."/>
            <person name="Mayer K.F."/>
            <person name="Gouzy J."/>
            <person name="Schoof H."/>
            <person name="Van de Peer Y."/>
            <person name="Proost S."/>
            <person name="Cook D.R."/>
            <person name="Meyers B.C."/>
            <person name="Spannagl M."/>
            <person name="Cheung F."/>
            <person name="De Mita S."/>
            <person name="Krishnakumar V."/>
            <person name="Gundlach H."/>
            <person name="Zhou S."/>
            <person name="Mudge J."/>
            <person name="Bharti A.K."/>
            <person name="Murray J.D."/>
            <person name="Naoumkina M.A."/>
            <person name="Rosen B."/>
            <person name="Silverstein K.A."/>
            <person name="Tang H."/>
            <person name="Rombauts S."/>
            <person name="Zhao P.X."/>
            <person name="Zhou P."/>
            <person name="Barbe V."/>
            <person name="Bardou P."/>
            <person name="Bechner M."/>
            <person name="Bellec A."/>
            <person name="Berger A."/>
            <person name="Berges H."/>
            <person name="Bidwell S."/>
            <person name="Bisseling T."/>
            <person name="Choisne N."/>
            <person name="Couloux A."/>
            <person name="Denny R."/>
            <person name="Deshpande S."/>
            <person name="Dai X."/>
            <person name="Doyle J.J."/>
            <person name="Dudez A.M."/>
            <person name="Farmer A.D."/>
            <person name="Fouteau S."/>
            <person name="Franken C."/>
            <person name="Gibelin C."/>
            <person name="Gish J."/>
            <person name="Goldstein S."/>
            <person name="Gonzalez A.J."/>
            <person name="Green P.J."/>
            <person name="Hallab A."/>
            <person name="Hartog M."/>
            <person name="Hua A."/>
            <person name="Humphray S.J."/>
            <person name="Jeong D.H."/>
            <person name="Jing Y."/>
            <person name="Jocker A."/>
            <person name="Kenton S.M."/>
            <person name="Kim D.J."/>
            <person name="Klee K."/>
            <person name="Lai H."/>
            <person name="Lang C."/>
            <person name="Lin S."/>
            <person name="Macmil S.L."/>
            <person name="Magdelenat G."/>
            <person name="Matthews L."/>
            <person name="McCorrison J."/>
            <person name="Monaghan E.L."/>
            <person name="Mun J.H."/>
            <person name="Najar F.Z."/>
            <person name="Nicholson C."/>
            <person name="Noirot C."/>
            <person name="O'Bleness M."/>
            <person name="Paule C.R."/>
            <person name="Poulain J."/>
            <person name="Prion F."/>
            <person name="Qin B."/>
            <person name="Qu C."/>
            <person name="Retzel E.F."/>
            <person name="Riddle C."/>
            <person name="Sallet E."/>
            <person name="Samain S."/>
            <person name="Samson N."/>
            <person name="Sanders I."/>
            <person name="Saurat O."/>
            <person name="Scarpelli C."/>
            <person name="Schiex T."/>
            <person name="Segurens B."/>
            <person name="Severin A.J."/>
            <person name="Sherrier D.J."/>
            <person name="Shi R."/>
            <person name="Sims S."/>
            <person name="Singer S.R."/>
            <person name="Sinharoy S."/>
            <person name="Sterck L."/>
            <person name="Viollet A."/>
            <person name="Wang B.B."/>
            <person name="Wang K."/>
            <person name="Wang M."/>
            <person name="Wang X."/>
            <person name="Warfsmann J."/>
            <person name="Weissenbach J."/>
            <person name="White D.D."/>
            <person name="White J.D."/>
            <person name="Wiley G.B."/>
            <person name="Wincker P."/>
            <person name="Xing Y."/>
            <person name="Yang L."/>
            <person name="Yao Z."/>
            <person name="Ying F."/>
            <person name="Zhai J."/>
            <person name="Zhou L."/>
            <person name="Zuber A."/>
            <person name="Denarie J."/>
            <person name="Dixon R.A."/>
            <person name="May G.D."/>
            <person name="Schwartz D.C."/>
            <person name="Rogers J."/>
            <person name="Quetier F."/>
            <person name="Town C.D."/>
            <person name="Roe B.A."/>
        </authorList>
    </citation>
    <scope>NUCLEOTIDE SEQUENCE [LARGE SCALE GENOMIC DNA]</scope>
    <source>
        <strain evidence="1">A17</strain>
        <strain evidence="2 3">cv. Jemalong A17</strain>
    </source>
</reference>
<protein>
    <submittedName>
        <fullName evidence="1 2">Uncharacterized protein</fullName>
    </submittedName>
</protein>
<dbReference type="EnsemblPlants" id="AES70732">
    <property type="protein sequence ID" value="AES70732"/>
    <property type="gene ID" value="MTR_3g061660"/>
</dbReference>
<dbReference type="EMBL" id="CM001219">
    <property type="protein sequence ID" value="AES70732.1"/>
    <property type="molecule type" value="Genomic_DNA"/>
</dbReference>
<proteinExistence type="predicted"/>
<sequence>MEKLTLLIREKMEMNQWQPIKININGSAMFHIFFVDDCLLFAKVTPLKYG</sequence>
<organism evidence="1 3">
    <name type="scientific">Medicago truncatula</name>
    <name type="common">Barrel medic</name>
    <name type="synonym">Medicago tribuloides</name>
    <dbReference type="NCBI Taxonomy" id="3880"/>
    <lineage>
        <taxon>Eukaryota</taxon>
        <taxon>Viridiplantae</taxon>
        <taxon>Streptophyta</taxon>
        <taxon>Embryophyta</taxon>
        <taxon>Tracheophyta</taxon>
        <taxon>Spermatophyta</taxon>
        <taxon>Magnoliopsida</taxon>
        <taxon>eudicotyledons</taxon>
        <taxon>Gunneridae</taxon>
        <taxon>Pentapetalae</taxon>
        <taxon>rosids</taxon>
        <taxon>fabids</taxon>
        <taxon>Fabales</taxon>
        <taxon>Fabaceae</taxon>
        <taxon>Papilionoideae</taxon>
        <taxon>50 kb inversion clade</taxon>
        <taxon>NPAAA clade</taxon>
        <taxon>Hologalegina</taxon>
        <taxon>IRL clade</taxon>
        <taxon>Trifolieae</taxon>
        <taxon>Medicago</taxon>
    </lineage>
</organism>
<reference evidence="1 3" key="2">
    <citation type="journal article" date="2014" name="BMC Genomics">
        <title>An improved genome release (version Mt4.0) for the model legume Medicago truncatula.</title>
        <authorList>
            <person name="Tang H."/>
            <person name="Krishnakumar V."/>
            <person name="Bidwell S."/>
            <person name="Rosen B."/>
            <person name="Chan A."/>
            <person name="Zhou S."/>
            <person name="Gentzbittel L."/>
            <person name="Childs K.L."/>
            <person name="Yandell M."/>
            <person name="Gundlach H."/>
            <person name="Mayer K.F."/>
            <person name="Schwartz D.C."/>
            <person name="Town C.D."/>
        </authorList>
    </citation>
    <scope>GENOME REANNOTATION</scope>
    <source>
        <strain evidence="2 3">cv. Jemalong A17</strain>
    </source>
</reference>
<dbReference type="PaxDb" id="3880-AES70732"/>
<dbReference type="HOGENOM" id="CLU_3127333_0_0_1"/>
<dbReference type="Proteomes" id="UP000002051">
    <property type="component" value="Chromosome 3"/>
</dbReference>
<evidence type="ECO:0000313" key="1">
    <source>
        <dbReference type="EMBL" id="AES70732.1"/>
    </source>
</evidence>
<reference evidence="2" key="3">
    <citation type="submission" date="2015-04" db="UniProtKB">
        <authorList>
            <consortium name="EnsemblPlants"/>
        </authorList>
    </citation>
    <scope>IDENTIFICATION</scope>
    <source>
        <strain evidence="2">cv. Jemalong A17</strain>
    </source>
</reference>
<evidence type="ECO:0000313" key="2">
    <source>
        <dbReference type="EnsemblPlants" id="AES70732"/>
    </source>
</evidence>
<dbReference type="AlphaFoldDB" id="G7J269"/>
<keyword evidence="3" id="KW-1185">Reference proteome</keyword>